<dbReference type="Proteomes" id="UP001374893">
    <property type="component" value="Chromosome"/>
</dbReference>
<feature type="region of interest" description="Disordered" evidence="1">
    <location>
        <begin position="86"/>
        <end position="108"/>
    </location>
</feature>
<dbReference type="RefSeq" id="WP_338687985.1">
    <property type="nucleotide sequence ID" value="NZ_AP024702.1"/>
</dbReference>
<keyword evidence="3" id="KW-1185">Reference proteome</keyword>
<gene>
    <name evidence="2" type="ORF">HAHE_03160</name>
</gene>
<evidence type="ECO:0000256" key="1">
    <source>
        <dbReference type="SAM" id="MobiDB-lite"/>
    </source>
</evidence>
<reference evidence="2 3" key="1">
    <citation type="submission" date="2021-06" db="EMBL/GenBank/DDBJ databases">
        <title>Complete genome of Haloferula helveola possessing various polysaccharide degrading enzymes.</title>
        <authorList>
            <person name="Takami H."/>
            <person name="Huang C."/>
            <person name="Hamasaki K."/>
        </authorList>
    </citation>
    <scope>NUCLEOTIDE SEQUENCE [LARGE SCALE GENOMIC DNA]</scope>
    <source>
        <strain evidence="2 3">CN-1</strain>
    </source>
</reference>
<name>A0ABM7R6Z9_9BACT</name>
<sequence>MPSLHLLNQEGPEFPQPAETAPGVMESGYWLVSEDRACATIGNPIHFHRRKKDPAFLSGTVTEFRRDYYPPGDPKAKHRTVFIFTPDPHPSGSTTPDGWTPAGVKFIP</sequence>
<proteinExistence type="predicted"/>
<dbReference type="EMBL" id="AP024702">
    <property type="protein sequence ID" value="BCX46408.1"/>
    <property type="molecule type" value="Genomic_DNA"/>
</dbReference>
<accession>A0ABM7R6Z9</accession>
<evidence type="ECO:0000313" key="2">
    <source>
        <dbReference type="EMBL" id="BCX46408.1"/>
    </source>
</evidence>
<evidence type="ECO:0000313" key="3">
    <source>
        <dbReference type="Proteomes" id="UP001374893"/>
    </source>
</evidence>
<protein>
    <submittedName>
        <fullName evidence="2">Uncharacterized protein</fullName>
    </submittedName>
</protein>
<organism evidence="2 3">
    <name type="scientific">Haloferula helveola</name>
    <dbReference type="NCBI Taxonomy" id="490095"/>
    <lineage>
        <taxon>Bacteria</taxon>
        <taxon>Pseudomonadati</taxon>
        <taxon>Verrucomicrobiota</taxon>
        <taxon>Verrucomicrobiia</taxon>
        <taxon>Verrucomicrobiales</taxon>
        <taxon>Verrucomicrobiaceae</taxon>
        <taxon>Haloferula</taxon>
    </lineage>
</organism>
<feature type="region of interest" description="Disordered" evidence="1">
    <location>
        <begin position="1"/>
        <end position="20"/>
    </location>
</feature>